<dbReference type="PANTHER" id="PTHR11070">
    <property type="entry name" value="UVRD / RECB / PCRA DNA HELICASE FAMILY MEMBER"/>
    <property type="match status" value="1"/>
</dbReference>
<dbReference type="InterPro" id="IPR000212">
    <property type="entry name" value="DNA_helicase_UvrD/REP"/>
</dbReference>
<evidence type="ECO:0000256" key="8">
    <source>
        <dbReference type="ARBA" id="ARBA00048988"/>
    </source>
</evidence>
<gene>
    <name evidence="11" type="ORF">IT774_16310</name>
</gene>
<evidence type="ECO:0000256" key="3">
    <source>
        <dbReference type="ARBA" id="ARBA00022806"/>
    </source>
</evidence>
<protein>
    <recommendedName>
        <fullName evidence="7">DNA 3'-5' helicase</fullName>
        <ecNumber evidence="7">5.6.2.4</ecNumber>
    </recommendedName>
</protein>
<feature type="domain" description="UvrD-like helicase ATP-binding" evidence="10">
    <location>
        <begin position="1"/>
        <end position="236"/>
    </location>
</feature>
<evidence type="ECO:0000256" key="7">
    <source>
        <dbReference type="ARBA" id="ARBA00034808"/>
    </source>
</evidence>
<keyword evidence="2 9" id="KW-0378">Hydrolase</keyword>
<dbReference type="Gene3D" id="3.40.50.300">
    <property type="entry name" value="P-loop containing nucleotide triphosphate hydrolases"/>
    <property type="match status" value="2"/>
</dbReference>
<evidence type="ECO:0000256" key="4">
    <source>
        <dbReference type="ARBA" id="ARBA00022840"/>
    </source>
</evidence>
<evidence type="ECO:0000313" key="11">
    <source>
        <dbReference type="EMBL" id="QPG05620.1"/>
    </source>
</evidence>
<organism evidence="11 12">
    <name type="scientific">Salinimonas marina</name>
    <dbReference type="NCBI Taxonomy" id="2785918"/>
    <lineage>
        <taxon>Bacteria</taxon>
        <taxon>Pseudomonadati</taxon>
        <taxon>Pseudomonadota</taxon>
        <taxon>Gammaproteobacteria</taxon>
        <taxon>Alteromonadales</taxon>
        <taxon>Alteromonadaceae</taxon>
        <taxon>Alteromonas/Salinimonas group</taxon>
        <taxon>Salinimonas</taxon>
    </lineage>
</organism>
<dbReference type="SUPFAM" id="SSF57783">
    <property type="entry name" value="Zinc beta-ribbon"/>
    <property type="match status" value="1"/>
</dbReference>
<dbReference type="GO" id="GO:0003677">
    <property type="term" value="F:DNA binding"/>
    <property type="evidence" value="ECO:0007669"/>
    <property type="project" value="InterPro"/>
</dbReference>
<dbReference type="InterPro" id="IPR014017">
    <property type="entry name" value="DNA_helicase_UvrD-like_C"/>
</dbReference>
<evidence type="ECO:0000256" key="9">
    <source>
        <dbReference type="PROSITE-ProRule" id="PRU00560"/>
    </source>
</evidence>
<dbReference type="SUPFAM" id="SSF52540">
    <property type="entry name" value="P-loop containing nucleoside triphosphate hydrolases"/>
    <property type="match status" value="1"/>
</dbReference>
<evidence type="ECO:0000313" key="12">
    <source>
        <dbReference type="Proteomes" id="UP000595095"/>
    </source>
</evidence>
<dbReference type="EMBL" id="CP064795">
    <property type="protein sequence ID" value="QPG05620.1"/>
    <property type="molecule type" value="Genomic_DNA"/>
</dbReference>
<dbReference type="InterPro" id="IPR027417">
    <property type="entry name" value="P-loop_NTPase"/>
</dbReference>
<evidence type="ECO:0000256" key="6">
    <source>
        <dbReference type="ARBA" id="ARBA00034617"/>
    </source>
</evidence>
<dbReference type="InterPro" id="IPR014016">
    <property type="entry name" value="UvrD-like_ATP-bd"/>
</dbReference>
<dbReference type="Gene3D" id="3.30.65.10">
    <property type="entry name" value="Bacterial Topoisomerase I, domain 1"/>
    <property type="match status" value="1"/>
</dbReference>
<dbReference type="Pfam" id="PF13361">
    <property type="entry name" value="UvrD_C"/>
    <property type="match status" value="1"/>
</dbReference>
<comment type="caution">
    <text evidence="9">Lacks conserved residue(s) required for the propagation of feature annotation.</text>
</comment>
<accession>A0A7S9DYG7</accession>
<sequence>MLVHENVYLLYVDPDAPELALHWQQQMDQQHTVALDVSDQQWLEGTFLQVLRRQIGALRPLEQVLSAGDIFTRFHEQGLLAKALRRLTRALTVVRAQNLDDQTLAARLQHYPPASARVWASALQRLHEAYQQQLHSTDSIDFDAMIVQAGNLIGSQHYQPGYRHILVDEFQDISAPRMQLLQQLLDKGPAPTLTAVGDDWQSIYRFSGSQLALTTRFEAYFGSHCLTLLQQTFRYNSSIAHTAGLFVMQNPEQYRKQVVSAHQSDTPQVFLLDDQIYSQQDPAQRAKQVVMALRKQNPEAKIAIMARYQFWLSQAKEALRPLSQTHLCYWTFHGAKGLEADHCILLGFNQGSRGFPGASQDDALVEALLPSVDAFPYGEERRLCYVALTRARHSCYIIADPRKPSPFAQELRQPEYQVKTLSERFGQSLPEARSQATACPECEQGVLTPVQGHDGLVYQCTTGEPCPAQIRVCPECQAPAIAQKTQSVCVKSDCQFTQPLCPNCARPLALRSGPNGQFYGCTGYGAASEPCRFTTAVR</sequence>
<comment type="catalytic activity">
    <reaction evidence="8">
        <text>ATP + H2O = ADP + phosphate + H(+)</text>
        <dbReference type="Rhea" id="RHEA:13065"/>
        <dbReference type="ChEBI" id="CHEBI:15377"/>
        <dbReference type="ChEBI" id="CHEBI:15378"/>
        <dbReference type="ChEBI" id="CHEBI:30616"/>
        <dbReference type="ChEBI" id="CHEBI:43474"/>
        <dbReference type="ChEBI" id="CHEBI:456216"/>
        <dbReference type="EC" id="5.6.2.4"/>
    </reaction>
</comment>
<dbReference type="PROSITE" id="PS51198">
    <property type="entry name" value="UVRD_HELICASE_ATP_BIND"/>
    <property type="match status" value="1"/>
</dbReference>
<dbReference type="GO" id="GO:0005829">
    <property type="term" value="C:cytosol"/>
    <property type="evidence" value="ECO:0007669"/>
    <property type="project" value="TreeGrafter"/>
</dbReference>
<evidence type="ECO:0000256" key="2">
    <source>
        <dbReference type="ARBA" id="ARBA00022801"/>
    </source>
</evidence>
<proteinExistence type="predicted"/>
<evidence type="ECO:0000256" key="1">
    <source>
        <dbReference type="ARBA" id="ARBA00022741"/>
    </source>
</evidence>
<dbReference type="GO" id="GO:0016787">
    <property type="term" value="F:hydrolase activity"/>
    <property type="evidence" value="ECO:0007669"/>
    <property type="project" value="UniProtKB-UniRule"/>
</dbReference>
<evidence type="ECO:0000259" key="10">
    <source>
        <dbReference type="PROSITE" id="PS51198"/>
    </source>
</evidence>
<dbReference type="GO" id="GO:0005524">
    <property type="term" value="F:ATP binding"/>
    <property type="evidence" value="ECO:0007669"/>
    <property type="project" value="UniProtKB-UniRule"/>
</dbReference>
<dbReference type="Pfam" id="PF00580">
    <property type="entry name" value="UvrD-helicase"/>
    <property type="match status" value="1"/>
</dbReference>
<reference evidence="11 12" key="1">
    <citation type="submission" date="2020-11" db="EMBL/GenBank/DDBJ databases">
        <title>Complete genome sequence for Salinimonas sp. strain G2-b.</title>
        <authorList>
            <person name="Park S.-J."/>
        </authorList>
    </citation>
    <scope>NUCLEOTIDE SEQUENCE [LARGE SCALE GENOMIC DNA]</scope>
    <source>
        <strain evidence="11 12">G2-b</strain>
    </source>
</reference>
<keyword evidence="5" id="KW-0413">Isomerase</keyword>
<name>A0A7S9DYG7_9ALTE</name>
<keyword evidence="4 9" id="KW-0067">ATP-binding</keyword>
<dbReference type="AlphaFoldDB" id="A0A7S9DYG7"/>
<comment type="catalytic activity">
    <reaction evidence="6">
        <text>Couples ATP hydrolysis with the unwinding of duplex DNA by translocating in the 3'-5' direction.</text>
        <dbReference type="EC" id="5.6.2.4"/>
    </reaction>
</comment>
<keyword evidence="12" id="KW-1185">Reference proteome</keyword>
<dbReference type="EC" id="5.6.2.4" evidence="7"/>
<evidence type="ECO:0000256" key="5">
    <source>
        <dbReference type="ARBA" id="ARBA00023235"/>
    </source>
</evidence>
<dbReference type="Proteomes" id="UP000595095">
    <property type="component" value="Chromosome"/>
</dbReference>
<keyword evidence="3 9" id="KW-0347">Helicase</keyword>
<dbReference type="GO" id="GO:0000725">
    <property type="term" value="P:recombinational repair"/>
    <property type="evidence" value="ECO:0007669"/>
    <property type="project" value="TreeGrafter"/>
</dbReference>
<dbReference type="GO" id="GO:0043138">
    <property type="term" value="F:3'-5' DNA helicase activity"/>
    <property type="evidence" value="ECO:0007669"/>
    <property type="project" value="UniProtKB-EC"/>
</dbReference>
<dbReference type="KEGG" id="smaa:IT774_16310"/>
<dbReference type="PANTHER" id="PTHR11070:SF63">
    <property type="entry name" value="DNA HELICASE IV"/>
    <property type="match status" value="1"/>
</dbReference>
<keyword evidence="1 9" id="KW-0547">Nucleotide-binding</keyword>